<organism evidence="1 2">
    <name type="scientific">Zymomonas mobilis subsp. pomaceae (strain ATCC 29192 / DSM 22645 / JCM 10191 / CCUG 17912 / NBRC 13757 / NCIMB 11200 / NRRL B-4491 / Barker I)</name>
    <dbReference type="NCBI Taxonomy" id="579138"/>
    <lineage>
        <taxon>Bacteria</taxon>
        <taxon>Pseudomonadati</taxon>
        <taxon>Pseudomonadota</taxon>
        <taxon>Alphaproteobacteria</taxon>
        <taxon>Sphingomonadales</taxon>
        <taxon>Zymomonadaceae</taxon>
        <taxon>Zymomonas</taxon>
    </lineage>
</organism>
<reference evidence="1 2" key="1">
    <citation type="journal article" date="2011" name="J. Bacteriol.">
        <title>Genome sequence of the ethanol-producing Zymomonas mobilis subsp. pomaceae lectotype strain ATCC 29192.</title>
        <authorList>
            <person name="Kouvelis V.N."/>
            <person name="Davenport K.W."/>
            <person name="Brettin T.S."/>
            <person name="Bruce D."/>
            <person name="Detter C."/>
            <person name="Han C.S."/>
            <person name="Nolan M."/>
            <person name="Tapia R."/>
            <person name="Damoulaki A."/>
            <person name="Kyrpides N.C."/>
            <person name="Typas M.A."/>
            <person name="Pappas K.M."/>
        </authorList>
    </citation>
    <scope>NUCLEOTIDE SEQUENCE [LARGE SCALE GENOMIC DNA]</scope>
    <source>
        <strain evidence="2">ATCC 29192 / DSM 22645 / JCM 10191 / CCUG 17912 / NBRC 13757 / NCIMB 11200 / NRRL B-4491 / Barker I</strain>
        <plasmid evidence="1">pZYMOP01</plasmid>
    </source>
</reference>
<dbReference type="Pfam" id="PF09709">
    <property type="entry name" value="Cas_Csd1"/>
    <property type="match status" value="1"/>
</dbReference>
<dbReference type="PATRIC" id="fig|579138.3.peg.1830"/>
<dbReference type="HOGENOM" id="CLU_031037_0_0_5"/>
<dbReference type="EMBL" id="CP002866">
    <property type="protein sequence ID" value="AEI38601.1"/>
    <property type="molecule type" value="Genomic_DNA"/>
</dbReference>
<dbReference type="NCBIfam" id="TIGR01863">
    <property type="entry name" value="cas_Csd1"/>
    <property type="match status" value="1"/>
</dbReference>
<name>F8EWF8_ZYMMT</name>
<dbReference type="InterPro" id="IPR010144">
    <property type="entry name" value="CRISPR-assoc_prot_Csd1-typ"/>
</dbReference>
<keyword evidence="1" id="KW-0614">Plasmid</keyword>
<proteinExistence type="predicted"/>
<dbReference type="RefSeq" id="WP_013945609.1">
    <property type="nucleotide sequence ID" value="NC_015715.1"/>
</dbReference>
<dbReference type="eggNOG" id="ENOG502Z7WH">
    <property type="taxonomic scope" value="Bacteria"/>
</dbReference>
<accession>F8EWF8</accession>
<dbReference type="AlphaFoldDB" id="F8EWF8"/>
<protein>
    <submittedName>
        <fullName evidence="1">CRISPR-associated protein, Csd1 family</fullName>
    </submittedName>
</protein>
<evidence type="ECO:0000313" key="2">
    <source>
        <dbReference type="Proteomes" id="UP000000491"/>
    </source>
</evidence>
<dbReference type="Proteomes" id="UP000000491">
    <property type="component" value="Plasmid pZYMOP01"/>
</dbReference>
<dbReference type="KEGG" id="zmp:Zymop_1715"/>
<evidence type="ECO:0000313" key="1">
    <source>
        <dbReference type="EMBL" id="AEI38601.1"/>
    </source>
</evidence>
<dbReference type="CDD" id="cd09757">
    <property type="entry name" value="Cas8c_I-C"/>
    <property type="match status" value="1"/>
</dbReference>
<geneLocation type="plasmid" evidence="1 2">
    <name>pZYMOP01</name>
</geneLocation>
<gene>
    <name evidence="1" type="ordered locus">Zymop_1715</name>
</gene>
<sequence length="583" mass="65661">MSVIASLVEAYKRFPDTPPFGYSAEQISYVISLNDDGTVAHVVDLRVEDGKKRIPRKMFVPHSVKRAANITSNFLWDKTSYVLGITAKEAKRTEDEHRAFVEKHINAIGDSTDAGLRAFRLFLEGWRPEYFTGPVWLDEMKDQNVVFALESNRLKNIYLHDSDAAKLLWSRIFSEDEKKNDICLVTGEAGNIVRLHPSIKGVWGAQSSGATLISFNLESFTSYGHKQGRNAPTSEAAVFAYTTMLNYFLDRGSHHRLQIGDASTVFWADAGDKQAAEDAESLFYTSIDIDDLHQKEEISTNRLRETLARLRRGEPIELVEPELAKGVHFYILGLAPNAARLSVRFFYSDNFCDLIRNYQRFVSDMRIEPPPREEYPPLSRYLLETAVLGKRENIVPNLAGEWFRSILTGSSYPLTLMSSVIRRIRADGQVNGLRVGILKALLVRNFNRKDVPVALDPDNINKGYLLGRLFAVYEQIQTAALGSKVNATIKDKFYGSASAQPRKVFPVLDKGSANHLSKIGKEKPGFRIVLEKTVASIMEKMRPDADPFPTSLAAQDQALFGLGYYHQRSEFFKKANNTAISEE</sequence>